<dbReference type="GO" id="GO:0007005">
    <property type="term" value="P:mitochondrion organization"/>
    <property type="evidence" value="ECO:0007669"/>
    <property type="project" value="TreeGrafter"/>
</dbReference>
<evidence type="ECO:0000256" key="6">
    <source>
        <dbReference type="SAM" id="MobiDB-lite"/>
    </source>
</evidence>
<evidence type="ECO:0000256" key="5">
    <source>
        <dbReference type="ARBA" id="ARBA00023136"/>
    </source>
</evidence>
<evidence type="ECO:0000256" key="1">
    <source>
        <dbReference type="ARBA" id="ARBA00004273"/>
    </source>
</evidence>
<proteinExistence type="inferred from homology"/>
<evidence type="ECO:0000259" key="8">
    <source>
        <dbReference type="SMART" id="SM00244"/>
    </source>
</evidence>
<keyword evidence="3" id="KW-0999">Mitochondrion inner membrane</keyword>
<dbReference type="PANTHER" id="PTHR23222">
    <property type="entry name" value="PROHIBITIN"/>
    <property type="match status" value="1"/>
</dbReference>
<protein>
    <recommendedName>
        <fullName evidence="8">Band 7 domain-containing protein</fullName>
    </recommendedName>
</protein>
<keyword evidence="10" id="KW-1185">Reference proteome</keyword>
<evidence type="ECO:0000256" key="3">
    <source>
        <dbReference type="ARBA" id="ARBA00022792"/>
    </source>
</evidence>
<organism evidence="9 10">
    <name type="scientific">Neospora caninum (strain Liverpool)</name>
    <dbReference type="NCBI Taxonomy" id="572307"/>
    <lineage>
        <taxon>Eukaryota</taxon>
        <taxon>Sar</taxon>
        <taxon>Alveolata</taxon>
        <taxon>Apicomplexa</taxon>
        <taxon>Conoidasida</taxon>
        <taxon>Coccidia</taxon>
        <taxon>Eucoccidiorida</taxon>
        <taxon>Eimeriorina</taxon>
        <taxon>Sarcocystidae</taxon>
        <taxon>Neospora</taxon>
    </lineage>
</organism>
<dbReference type="Proteomes" id="UP000007494">
    <property type="component" value="Chromosome VIII"/>
</dbReference>
<dbReference type="SMART" id="SM00244">
    <property type="entry name" value="PHB"/>
    <property type="match status" value="1"/>
</dbReference>
<keyword evidence="7" id="KW-1133">Transmembrane helix</keyword>
<gene>
    <name evidence="9" type="ORF">NCLIV_032910</name>
</gene>
<dbReference type="PRINTS" id="PR00679">
    <property type="entry name" value="PROHIBITIN"/>
</dbReference>
<dbReference type="Pfam" id="PF01145">
    <property type="entry name" value="Band_7"/>
    <property type="match status" value="1"/>
</dbReference>
<evidence type="ECO:0000313" key="10">
    <source>
        <dbReference type="Proteomes" id="UP000007494"/>
    </source>
</evidence>
<sequence>MNVDPGVLRKLGGLGAAALATAAGGIGLFNYSLYNVEPGHRAIIYNRFYGVLDRVYSEGTHFCIPFVERPVIYDVRSKPRTLVSLSGSRDLQMVNITCRVLSRPDVPMLPTTYRLLGKEYDEKVLPSIINEVLKSVVAQFNASQLITQREVVSRAVRDQLVDRAKDFNILLDDVSLTHLSFGPEYEKAVEAKQVAQQQAERGKYIVLRALEEKKSTIIKAQGEAEAAKLVGSSLRSRRREASELCTHSTALSTQARAAWRRQPSERRRDRGGERNGTDREREREQEEGRKTERERIGNAIKNNPAFLELRRIDTAKEVANTISKSSNRVMLNSDSLLLNLMGSEKRCRAHCVERRALSLLGHSWCDLRGFHSFASSG</sequence>
<dbReference type="InParanoid" id="F0VIE2"/>
<evidence type="ECO:0000256" key="7">
    <source>
        <dbReference type="SAM" id="Phobius"/>
    </source>
</evidence>
<evidence type="ECO:0000313" key="9">
    <source>
        <dbReference type="EMBL" id="CBZ53503.1"/>
    </source>
</evidence>
<feature type="region of interest" description="Disordered" evidence="6">
    <location>
        <begin position="252"/>
        <end position="297"/>
    </location>
</feature>
<keyword evidence="7" id="KW-0812">Transmembrane</keyword>
<dbReference type="SUPFAM" id="SSF117892">
    <property type="entry name" value="Band 7/SPFH domain"/>
    <property type="match status" value="1"/>
</dbReference>
<dbReference type="CDD" id="cd03401">
    <property type="entry name" value="SPFH_prohibitin"/>
    <property type="match status" value="1"/>
</dbReference>
<name>F0VIE2_NEOCL</name>
<keyword evidence="5 7" id="KW-0472">Membrane</keyword>
<reference evidence="10" key="1">
    <citation type="journal article" date="2012" name="PLoS Pathog.">
        <title>Comparative genomics of the apicomplexan parasites Toxoplasma gondii and Neospora caninum: Coccidia differing in host range and transmission strategy.</title>
        <authorList>
            <person name="Reid A.J."/>
            <person name="Vermont S.J."/>
            <person name="Cotton J.A."/>
            <person name="Harris D."/>
            <person name="Hill-Cawthorne G.A."/>
            <person name="Konen-Waisman S."/>
            <person name="Latham S.M."/>
            <person name="Mourier T."/>
            <person name="Norton R."/>
            <person name="Quail M.A."/>
            <person name="Sanders M."/>
            <person name="Shanmugam D."/>
            <person name="Sohal A."/>
            <person name="Wasmuth J.D."/>
            <person name="Brunk B."/>
            <person name="Grigg M.E."/>
            <person name="Howard J.C."/>
            <person name="Parkinson J."/>
            <person name="Roos D.S."/>
            <person name="Trees A.J."/>
            <person name="Berriman M."/>
            <person name="Pain A."/>
            <person name="Wastling J.M."/>
        </authorList>
    </citation>
    <scope>NUCLEOTIDE SEQUENCE [LARGE SCALE GENOMIC DNA]</scope>
    <source>
        <strain evidence="10">Liverpool</strain>
    </source>
</reference>
<dbReference type="FunCoup" id="F0VIE2">
    <property type="interactions" value="388"/>
</dbReference>
<feature type="transmembrane region" description="Helical" evidence="7">
    <location>
        <begin position="12"/>
        <end position="34"/>
    </location>
</feature>
<dbReference type="PANTHER" id="PTHR23222:SF1">
    <property type="entry name" value="PROHIBITIN-2"/>
    <property type="match status" value="1"/>
</dbReference>
<dbReference type="RefSeq" id="XP_003883535.1">
    <property type="nucleotide sequence ID" value="XM_003883486.1"/>
</dbReference>
<dbReference type="InterPro" id="IPR036013">
    <property type="entry name" value="Band_7/SPFH_dom_sf"/>
</dbReference>
<comment type="subcellular location">
    <subcellularLocation>
        <location evidence="1">Mitochondrion inner membrane</location>
    </subcellularLocation>
</comment>
<dbReference type="GeneID" id="13442756"/>
<dbReference type="InterPro" id="IPR001107">
    <property type="entry name" value="Band_7"/>
</dbReference>
<dbReference type="AlphaFoldDB" id="F0VIE2"/>
<dbReference type="OrthoDB" id="275637at2759"/>
<evidence type="ECO:0000256" key="2">
    <source>
        <dbReference type="ARBA" id="ARBA00009658"/>
    </source>
</evidence>
<dbReference type="GO" id="GO:0005743">
    <property type="term" value="C:mitochondrial inner membrane"/>
    <property type="evidence" value="ECO:0007669"/>
    <property type="project" value="UniProtKB-SubCell"/>
</dbReference>
<dbReference type="InterPro" id="IPR000163">
    <property type="entry name" value="Prohibitin"/>
</dbReference>
<evidence type="ECO:0000256" key="4">
    <source>
        <dbReference type="ARBA" id="ARBA00023128"/>
    </source>
</evidence>
<keyword evidence="4" id="KW-0496">Mitochondrion</keyword>
<dbReference type="VEuPathDB" id="ToxoDB:NCLIV_032910"/>
<accession>F0VIE2</accession>
<dbReference type="eggNOG" id="KOG3090">
    <property type="taxonomic scope" value="Eukaryota"/>
</dbReference>
<dbReference type="EMBL" id="FR823390">
    <property type="protein sequence ID" value="CBZ53503.1"/>
    <property type="molecule type" value="Genomic_DNA"/>
</dbReference>
<feature type="compositionally biased region" description="Basic and acidic residues" evidence="6">
    <location>
        <begin position="262"/>
        <end position="296"/>
    </location>
</feature>
<dbReference type="Gene3D" id="3.30.479.30">
    <property type="entry name" value="Band 7 domain"/>
    <property type="match status" value="1"/>
</dbReference>
<dbReference type="OMA" id="LQTPHIY"/>
<feature type="domain" description="Band 7" evidence="8">
    <location>
        <begin position="32"/>
        <end position="193"/>
    </location>
</feature>
<comment type="similarity">
    <text evidence="2">Belongs to the prohibitin family.</text>
</comment>
<dbReference type="FunFam" id="3.30.479.30:FF:000001">
    <property type="entry name" value="Prohibitin 2"/>
    <property type="match status" value="1"/>
</dbReference>